<reference evidence="1" key="1">
    <citation type="submission" date="2022-07" db="EMBL/GenBank/DDBJ databases">
        <authorList>
            <person name="Li W.-J."/>
            <person name="Deng Q.-Q."/>
        </authorList>
    </citation>
    <scope>NUCLEOTIDE SEQUENCE</scope>
    <source>
        <strain evidence="1">SYSU M60031</strain>
    </source>
</reference>
<comment type="caution">
    <text evidence="1">The sequence shown here is derived from an EMBL/GenBank/DDBJ whole genome shotgun (WGS) entry which is preliminary data.</text>
</comment>
<sequence length="47" mass="5468">MKERGQDELITEQEEAEDLIRLAEIINAKGDVGEIQAIQQRNMREKK</sequence>
<gene>
    <name evidence="1" type="ORF">NK662_07585</name>
</gene>
<keyword evidence="2" id="KW-1185">Reference proteome</keyword>
<organism evidence="1 2">
    <name type="scientific">Ectobacillus ponti</name>
    <dbReference type="NCBI Taxonomy" id="2961894"/>
    <lineage>
        <taxon>Bacteria</taxon>
        <taxon>Bacillati</taxon>
        <taxon>Bacillota</taxon>
        <taxon>Bacilli</taxon>
        <taxon>Bacillales</taxon>
        <taxon>Bacillaceae</taxon>
        <taxon>Ectobacillus</taxon>
    </lineage>
</organism>
<evidence type="ECO:0000313" key="2">
    <source>
        <dbReference type="Proteomes" id="UP001156102"/>
    </source>
</evidence>
<dbReference type="RefSeq" id="WP_254758317.1">
    <property type="nucleotide sequence ID" value="NZ_JANCLT010000003.1"/>
</dbReference>
<name>A0AA41X824_9BACI</name>
<dbReference type="Proteomes" id="UP001156102">
    <property type="component" value="Unassembled WGS sequence"/>
</dbReference>
<dbReference type="EMBL" id="JANCLT010000003">
    <property type="protein sequence ID" value="MCP8968404.1"/>
    <property type="molecule type" value="Genomic_DNA"/>
</dbReference>
<dbReference type="AlphaFoldDB" id="A0AA41X824"/>
<protein>
    <submittedName>
        <fullName evidence="1">Uncharacterized protein</fullName>
    </submittedName>
</protein>
<accession>A0AA41X824</accession>
<proteinExistence type="predicted"/>
<evidence type="ECO:0000313" key="1">
    <source>
        <dbReference type="EMBL" id="MCP8968404.1"/>
    </source>
</evidence>